<dbReference type="OrthoDB" id="5398391at2759"/>
<organism evidence="4 5">
    <name type="scientific">Trematosphaeria pertusa</name>
    <dbReference type="NCBI Taxonomy" id="390896"/>
    <lineage>
        <taxon>Eukaryota</taxon>
        <taxon>Fungi</taxon>
        <taxon>Dikarya</taxon>
        <taxon>Ascomycota</taxon>
        <taxon>Pezizomycotina</taxon>
        <taxon>Dothideomycetes</taxon>
        <taxon>Pleosporomycetidae</taxon>
        <taxon>Pleosporales</taxon>
        <taxon>Massarineae</taxon>
        <taxon>Trematosphaeriaceae</taxon>
        <taxon>Trematosphaeria</taxon>
    </lineage>
</organism>
<dbReference type="PANTHER" id="PTHR37987">
    <property type="entry name" value="CHROMOSOME 9, WHOLE GENOME SHOTGUN SEQUENCE"/>
    <property type="match status" value="1"/>
</dbReference>
<gene>
    <name evidence="4" type="ORF">BU26DRAFT_516604</name>
</gene>
<feature type="domain" description="Oxo-4-hydroxy-4-carboxy-5-ureidoimidazoline decarboxylase" evidence="3">
    <location>
        <begin position="12"/>
        <end position="172"/>
    </location>
</feature>
<dbReference type="InterPro" id="IPR018020">
    <property type="entry name" value="OHCU_decarboxylase"/>
</dbReference>
<dbReference type="GeneID" id="54581696"/>
<dbReference type="EMBL" id="ML987192">
    <property type="protein sequence ID" value="KAF2251859.1"/>
    <property type="molecule type" value="Genomic_DNA"/>
</dbReference>
<evidence type="ECO:0000313" key="5">
    <source>
        <dbReference type="Proteomes" id="UP000800094"/>
    </source>
</evidence>
<feature type="region of interest" description="Disordered" evidence="2">
    <location>
        <begin position="85"/>
        <end position="107"/>
    </location>
</feature>
<evidence type="ECO:0000256" key="2">
    <source>
        <dbReference type="SAM" id="MobiDB-lite"/>
    </source>
</evidence>
<keyword evidence="5" id="KW-1185">Reference proteome</keyword>
<sequence length="196" mass="21830">MTSLPAIDSLPHLPDSDLTQVLDLLFEPSPPLHELSLPVLRTATFPSYHTLIVAVNAQLTALAHSDKPEDVAKLSEILCSHPRLGEKKVDSEQSRTEQAQLQTGGEEETEKLAALNREYEAKFPGLRYVVFVNGRSRPVIMENMRARIDRGDIRAERQEATQAMCDIADDRAIKLLKAPANSDDLRNHFHSGIRGD</sequence>
<evidence type="ECO:0000259" key="3">
    <source>
        <dbReference type="Pfam" id="PF09349"/>
    </source>
</evidence>
<dbReference type="Proteomes" id="UP000800094">
    <property type="component" value="Unassembled WGS sequence"/>
</dbReference>
<evidence type="ECO:0000313" key="4">
    <source>
        <dbReference type="EMBL" id="KAF2251859.1"/>
    </source>
</evidence>
<dbReference type="AlphaFoldDB" id="A0A6A6INN5"/>
<dbReference type="Pfam" id="PF09349">
    <property type="entry name" value="OHCU_decarbox"/>
    <property type="match status" value="1"/>
</dbReference>
<reference evidence="4" key="1">
    <citation type="journal article" date="2020" name="Stud. Mycol.">
        <title>101 Dothideomycetes genomes: a test case for predicting lifestyles and emergence of pathogens.</title>
        <authorList>
            <person name="Haridas S."/>
            <person name="Albert R."/>
            <person name="Binder M."/>
            <person name="Bloem J."/>
            <person name="Labutti K."/>
            <person name="Salamov A."/>
            <person name="Andreopoulos B."/>
            <person name="Baker S."/>
            <person name="Barry K."/>
            <person name="Bills G."/>
            <person name="Bluhm B."/>
            <person name="Cannon C."/>
            <person name="Castanera R."/>
            <person name="Culley D."/>
            <person name="Daum C."/>
            <person name="Ezra D."/>
            <person name="Gonzalez J."/>
            <person name="Henrissat B."/>
            <person name="Kuo A."/>
            <person name="Liang C."/>
            <person name="Lipzen A."/>
            <person name="Lutzoni F."/>
            <person name="Magnuson J."/>
            <person name="Mondo S."/>
            <person name="Nolan M."/>
            <person name="Ohm R."/>
            <person name="Pangilinan J."/>
            <person name="Park H.-J."/>
            <person name="Ramirez L."/>
            <person name="Alfaro M."/>
            <person name="Sun H."/>
            <person name="Tritt A."/>
            <person name="Yoshinaga Y."/>
            <person name="Zwiers L.-H."/>
            <person name="Turgeon B."/>
            <person name="Goodwin S."/>
            <person name="Spatafora J."/>
            <person name="Crous P."/>
            <person name="Grigoriev I."/>
        </authorList>
    </citation>
    <scope>NUCLEOTIDE SEQUENCE</scope>
    <source>
        <strain evidence="4">CBS 122368</strain>
    </source>
</reference>
<feature type="compositionally biased region" description="Basic and acidic residues" evidence="2">
    <location>
        <begin position="85"/>
        <end position="95"/>
    </location>
</feature>
<accession>A0A6A6INN5</accession>
<dbReference type="PANTHER" id="PTHR37987:SF1">
    <property type="entry name" value="OXO-4-HYDROXY-4-CARBOXY-5-UREIDOIMIDAZOLINE DECARBOXYLASE DOMAIN-CONTAINING PROTEIN"/>
    <property type="match status" value="1"/>
</dbReference>
<name>A0A6A6INN5_9PLEO</name>
<evidence type="ECO:0000256" key="1">
    <source>
        <dbReference type="ARBA" id="ARBA00022631"/>
    </source>
</evidence>
<keyword evidence="1" id="KW-0659">Purine metabolism</keyword>
<protein>
    <recommendedName>
        <fullName evidence="3">Oxo-4-hydroxy-4-carboxy-5-ureidoimidazoline decarboxylase domain-containing protein</fullName>
    </recommendedName>
</protein>
<dbReference type="SUPFAM" id="SSF158694">
    <property type="entry name" value="UraD-Like"/>
    <property type="match status" value="1"/>
</dbReference>
<dbReference type="Gene3D" id="1.10.3330.10">
    <property type="entry name" value="Oxo-4-hydroxy-4-carboxy-5-ureidoimidazoline decarboxylase"/>
    <property type="match status" value="1"/>
</dbReference>
<dbReference type="InterPro" id="IPR036778">
    <property type="entry name" value="OHCU_decarboxylase_sf"/>
</dbReference>
<dbReference type="RefSeq" id="XP_033686863.1">
    <property type="nucleotide sequence ID" value="XM_033828366.1"/>
</dbReference>
<proteinExistence type="predicted"/>
<dbReference type="GO" id="GO:0006144">
    <property type="term" value="P:purine nucleobase metabolic process"/>
    <property type="evidence" value="ECO:0007669"/>
    <property type="project" value="UniProtKB-KW"/>
</dbReference>